<dbReference type="Pfam" id="PF25460">
    <property type="entry name" value="Beta-prop_Aladin"/>
    <property type="match status" value="1"/>
</dbReference>
<dbReference type="RefSeq" id="XP_022099899.1">
    <property type="nucleotide sequence ID" value="XM_022244207.1"/>
</dbReference>
<keyword evidence="2" id="KW-1185">Reference proteome</keyword>
<evidence type="ECO:0000259" key="1">
    <source>
        <dbReference type="Pfam" id="PF25460"/>
    </source>
</evidence>
<dbReference type="KEGG" id="aplc:110984233"/>
<dbReference type="InterPro" id="IPR015943">
    <property type="entry name" value="WD40/YVTN_repeat-like_dom_sf"/>
</dbReference>
<dbReference type="GO" id="GO:0006913">
    <property type="term" value="P:nucleocytoplasmic transport"/>
    <property type="evidence" value="ECO:0007669"/>
    <property type="project" value="TreeGrafter"/>
</dbReference>
<protein>
    <submittedName>
        <fullName evidence="3 4">Aladin-like isoform X1</fullName>
    </submittedName>
</protein>
<feature type="domain" description="Aladin seven-bladed propeller" evidence="1">
    <location>
        <begin position="181"/>
        <end position="523"/>
    </location>
</feature>
<dbReference type="AlphaFoldDB" id="A0A8B7Z2Q3"/>
<accession>A0A8B7Z2Q3</accession>
<gene>
    <name evidence="3 4" type="primary">LOC110984233</name>
</gene>
<dbReference type="OrthoDB" id="411991at2759"/>
<name>A0A8B7Z2Q3_ACAPL</name>
<dbReference type="InterPro" id="IPR001680">
    <property type="entry name" value="WD40_rpt"/>
</dbReference>
<proteinExistence type="predicted"/>
<evidence type="ECO:0000313" key="3">
    <source>
        <dbReference type="RefSeq" id="XP_022099898.1"/>
    </source>
</evidence>
<sequence length="555" mass="61532">MYYAQLLTVIERVLYMLLIFCGVDSKMLRNFTVLMRCKMDETTHTLTDVSDSPPPREGFMVLRELHEDLLTAQFKDADLSKQIAQGLTLPRVTLGVETLSSLATDEDAPSAFLPCDAHLPLWKKAWYLYKENGTCGLLNELTKRNTEAPSVMSTVACGCLAAIRWSSSLRGSFYPHMVLPNEKIVSQFSQTCSWEESAIRALAWHPHTNKCAVAWNDDVVRIFTANSDLVPTLKHRVQRCVACITWKPLSASDLAVACLACILIWHIDPSSLSIRPSASCAQILSQSGHGPITSLAWDPRGRILVSASPCDTAMRVWDVARETCVALRRNGGGGVSLLRWSADNTKLFAATPSKMFRVWETKTWSCEKWLDLLGHCQAACWSPDSNMLLFCTENKPIIYALGFKDIGVSRGAKTAVQCADMSKVMLQCRTEETSVGGLIQDMAWDPTGERLAVLFKPHDKDTDNLIVLFSTRLEPVLELIPSGFVRGEPGQIPELIAFKPNFRQGALLTVCWQSGEVSYIPLMFMPTQAIKDTANSTFKIPGANAPLSKELFSLS</sequence>
<dbReference type="CTD" id="8086"/>
<dbReference type="InterPro" id="IPR045139">
    <property type="entry name" value="Aladin"/>
</dbReference>
<dbReference type="Gene3D" id="2.130.10.10">
    <property type="entry name" value="YVTN repeat-like/Quinoprotein amine dehydrogenase"/>
    <property type="match status" value="1"/>
</dbReference>
<dbReference type="InterPro" id="IPR057403">
    <property type="entry name" value="Beta-prop_Aladin"/>
</dbReference>
<dbReference type="PANTHER" id="PTHR14494:SF0">
    <property type="entry name" value="ALADIN"/>
    <property type="match status" value="1"/>
</dbReference>
<dbReference type="RefSeq" id="XP_022099898.1">
    <property type="nucleotide sequence ID" value="XM_022244206.1"/>
</dbReference>
<dbReference type="SMART" id="SM00320">
    <property type="entry name" value="WD40"/>
    <property type="match status" value="5"/>
</dbReference>
<dbReference type="GeneID" id="110984233"/>
<dbReference type="PANTHER" id="PTHR14494">
    <property type="entry name" value="ALADIN/ADRACALIN/AAAS"/>
    <property type="match status" value="1"/>
</dbReference>
<dbReference type="Proteomes" id="UP000694845">
    <property type="component" value="Unplaced"/>
</dbReference>
<dbReference type="InterPro" id="IPR036322">
    <property type="entry name" value="WD40_repeat_dom_sf"/>
</dbReference>
<organism evidence="2 4">
    <name type="scientific">Acanthaster planci</name>
    <name type="common">Crown-of-thorns starfish</name>
    <dbReference type="NCBI Taxonomy" id="133434"/>
    <lineage>
        <taxon>Eukaryota</taxon>
        <taxon>Metazoa</taxon>
        <taxon>Echinodermata</taxon>
        <taxon>Eleutherozoa</taxon>
        <taxon>Asterozoa</taxon>
        <taxon>Asteroidea</taxon>
        <taxon>Valvatacea</taxon>
        <taxon>Valvatida</taxon>
        <taxon>Acanthasteridae</taxon>
        <taxon>Acanthaster</taxon>
    </lineage>
</organism>
<evidence type="ECO:0000313" key="2">
    <source>
        <dbReference type="Proteomes" id="UP000694845"/>
    </source>
</evidence>
<evidence type="ECO:0000313" key="4">
    <source>
        <dbReference type="RefSeq" id="XP_022099899.1"/>
    </source>
</evidence>
<reference evidence="3 4" key="1">
    <citation type="submission" date="2025-04" db="UniProtKB">
        <authorList>
            <consortium name="RefSeq"/>
        </authorList>
    </citation>
    <scope>IDENTIFICATION</scope>
</reference>
<dbReference type="GO" id="GO:0005643">
    <property type="term" value="C:nuclear pore"/>
    <property type="evidence" value="ECO:0007669"/>
    <property type="project" value="TreeGrafter"/>
</dbReference>
<dbReference type="SUPFAM" id="SSF50978">
    <property type="entry name" value="WD40 repeat-like"/>
    <property type="match status" value="1"/>
</dbReference>